<keyword evidence="3 4" id="KW-0443">Lipid metabolism</keyword>
<evidence type="ECO:0000256" key="2">
    <source>
        <dbReference type="ARBA" id="ARBA00022963"/>
    </source>
</evidence>
<accession>A0A9P8DCX6</accession>
<comment type="caution">
    <text evidence="6">The sequence shown here is derived from an EMBL/GenBank/DDBJ whole genome shotgun (WGS) entry which is preliminary data.</text>
</comment>
<feature type="short sequence motif" description="GXSXG" evidence="4">
    <location>
        <begin position="282"/>
        <end position="286"/>
    </location>
</feature>
<dbReference type="CDD" id="cd07216">
    <property type="entry name" value="Pat17_PNPLA8_PNPLA9_like3"/>
    <property type="match status" value="1"/>
</dbReference>
<dbReference type="EMBL" id="JAHBCI010000006">
    <property type="protein sequence ID" value="KAG9499482.1"/>
    <property type="molecule type" value="Genomic_DNA"/>
</dbReference>
<dbReference type="RefSeq" id="XP_044678482.1">
    <property type="nucleotide sequence ID" value="XM_044825565.1"/>
</dbReference>
<evidence type="ECO:0000256" key="4">
    <source>
        <dbReference type="PROSITE-ProRule" id="PRU01161"/>
    </source>
</evidence>
<dbReference type="SUPFAM" id="SSF52151">
    <property type="entry name" value="FabD/lysophospholipase-like"/>
    <property type="match status" value="1"/>
</dbReference>
<evidence type="ECO:0000313" key="6">
    <source>
        <dbReference type="EMBL" id="KAG9499482.1"/>
    </source>
</evidence>
<proteinExistence type="predicted"/>
<organism evidence="6 7">
    <name type="scientific">Fusarium musae</name>
    <dbReference type="NCBI Taxonomy" id="1042133"/>
    <lineage>
        <taxon>Eukaryota</taxon>
        <taxon>Fungi</taxon>
        <taxon>Dikarya</taxon>
        <taxon>Ascomycota</taxon>
        <taxon>Pezizomycotina</taxon>
        <taxon>Sordariomycetes</taxon>
        <taxon>Hypocreomycetidae</taxon>
        <taxon>Hypocreales</taxon>
        <taxon>Nectriaceae</taxon>
        <taxon>Fusarium</taxon>
    </lineage>
</organism>
<feature type="short sequence motif" description="DGA/G" evidence="4">
    <location>
        <begin position="443"/>
        <end position="445"/>
    </location>
</feature>
<dbReference type="Proteomes" id="UP000827133">
    <property type="component" value="Unassembled WGS sequence"/>
</dbReference>
<feature type="active site" description="Proton acceptor" evidence="4">
    <location>
        <position position="443"/>
    </location>
</feature>
<sequence>MEDLKSAEALPIYPSSSANVLDGKYAVRSTESGHVESHGSEIESNTWFKTPPLDVKTIQRLHSIQLITESHDQGYCDDRANGNWTWFEISILENANATEPRVKDDVHLTWESHKNQLESKDFVQGEFVLTLGKLEGTLFPEDHDIFRLLEDQNVIAVRVCSRFSGWELIAKQGYLVVEFGPPVEREPLSFGTIAAKVLYTLEAFNDVNELSFPDLEEFPSLPATTFRADRMGTEDANERPLRVLSLDGGGVRGLASLLVLKAIMDRACPGKKPCEVFDMIGGTSTGGLIAIMLGRLEMSVDECIKEYNALMGDVFPPPQKWTWNPWTWDTNGMWMSILSKGEKWKSEDLEKVIKGLVKRVLNQDPEEVLLQDPKNPNPSCKVFVTASRAEGANNSEPVLLRSYKIKHAMPDLPKVKLWQAARATSAAPGYFNSIEIDGMSFIDGGVQANNPLGWLWNEALQVFTAVRTTDCFLSIGTGVSLSKQSVSPFGLVGILTNTNIVNILFRELINAFAPRGVTKKYWRFDFGDGLPDWVEEDGVMKWVYLAKIEATEGEMDDITITELLKKKVDEYIQEPGFQKQLADCTDALRRS</sequence>
<evidence type="ECO:0000259" key="5">
    <source>
        <dbReference type="PROSITE" id="PS51635"/>
    </source>
</evidence>
<protein>
    <recommendedName>
        <fullName evidence="5">PNPLA domain-containing protein</fullName>
    </recommendedName>
</protein>
<dbReference type="PANTHER" id="PTHR24185:SF1">
    <property type="entry name" value="CALCIUM-INDEPENDENT PHOSPHOLIPASE A2-GAMMA"/>
    <property type="match status" value="1"/>
</dbReference>
<dbReference type="AlphaFoldDB" id="A0A9P8DCX6"/>
<dbReference type="GO" id="GO:0046486">
    <property type="term" value="P:glycerolipid metabolic process"/>
    <property type="evidence" value="ECO:0007669"/>
    <property type="project" value="UniProtKB-ARBA"/>
</dbReference>
<evidence type="ECO:0000256" key="1">
    <source>
        <dbReference type="ARBA" id="ARBA00022801"/>
    </source>
</evidence>
<gene>
    <name evidence="6" type="ORF">J7337_007938</name>
</gene>
<dbReference type="InterPro" id="IPR016035">
    <property type="entry name" value="Acyl_Trfase/lysoPLipase"/>
</dbReference>
<dbReference type="Pfam" id="PF01734">
    <property type="entry name" value="Patatin"/>
    <property type="match status" value="1"/>
</dbReference>
<dbReference type="GO" id="GO:0016042">
    <property type="term" value="P:lipid catabolic process"/>
    <property type="evidence" value="ECO:0007669"/>
    <property type="project" value="UniProtKB-UniRule"/>
</dbReference>
<evidence type="ECO:0000313" key="7">
    <source>
        <dbReference type="Proteomes" id="UP000827133"/>
    </source>
</evidence>
<feature type="short sequence motif" description="GXGXXG" evidence="4">
    <location>
        <begin position="248"/>
        <end position="253"/>
    </location>
</feature>
<dbReference type="Gene3D" id="3.40.1090.10">
    <property type="entry name" value="Cytosolic phospholipase A2 catalytic domain"/>
    <property type="match status" value="1"/>
</dbReference>
<feature type="domain" description="PNPLA" evidence="5">
    <location>
        <begin position="244"/>
        <end position="456"/>
    </location>
</feature>
<reference evidence="6" key="1">
    <citation type="journal article" date="2021" name="Mol. Plant Microbe Interact.">
        <title>Telomere to telomere genome assembly of Fusarium musae F31, causal agent of crown rot disease of banana.</title>
        <authorList>
            <person name="Degradi L."/>
            <person name="Tava V."/>
            <person name="Kunova A."/>
            <person name="Cortesi P."/>
            <person name="Saracchi M."/>
            <person name="Pasquali M."/>
        </authorList>
    </citation>
    <scope>NUCLEOTIDE SEQUENCE</scope>
    <source>
        <strain evidence="6">F31</strain>
    </source>
</reference>
<dbReference type="GO" id="GO:0047499">
    <property type="term" value="F:calcium-independent phospholipase A2 activity"/>
    <property type="evidence" value="ECO:0007669"/>
    <property type="project" value="TreeGrafter"/>
</dbReference>
<keyword evidence="7" id="KW-1185">Reference proteome</keyword>
<name>A0A9P8DCX6_9HYPO</name>
<dbReference type="InterPro" id="IPR002641">
    <property type="entry name" value="PNPLA_dom"/>
</dbReference>
<dbReference type="GO" id="GO:0016020">
    <property type="term" value="C:membrane"/>
    <property type="evidence" value="ECO:0007669"/>
    <property type="project" value="TreeGrafter"/>
</dbReference>
<dbReference type="GeneID" id="68315794"/>
<dbReference type="PROSITE" id="PS51635">
    <property type="entry name" value="PNPLA"/>
    <property type="match status" value="1"/>
</dbReference>
<dbReference type="GO" id="GO:0019369">
    <property type="term" value="P:arachidonate metabolic process"/>
    <property type="evidence" value="ECO:0007669"/>
    <property type="project" value="TreeGrafter"/>
</dbReference>
<evidence type="ECO:0000256" key="3">
    <source>
        <dbReference type="ARBA" id="ARBA00023098"/>
    </source>
</evidence>
<keyword evidence="2 4" id="KW-0442">Lipid degradation</keyword>
<keyword evidence="1 4" id="KW-0378">Hydrolase</keyword>
<dbReference type="PANTHER" id="PTHR24185">
    <property type="entry name" value="CALCIUM-INDEPENDENT PHOSPHOLIPASE A2-GAMMA"/>
    <property type="match status" value="1"/>
</dbReference>
<feature type="active site" description="Nucleophile" evidence="4">
    <location>
        <position position="284"/>
    </location>
</feature>
<dbReference type="KEGG" id="fmu:J7337_007938"/>